<proteinExistence type="predicted"/>
<sequence>MTKLTFFLSLLALTSAATLPSRSPRGTRTESQRAGPVAAGPVTVIPGPGMPSLASLGVTSEQLFSADFTDPHATSPSSVLHKRQSYCSLTYPASRANAIACRNYLIQTGTFTCSSGPDFSVLCTAGDSEILGWNYYNLNGGVNTQCSDAAVAASWVIDNCSSCPGDSCDVEGSHPATYNSNFVVYVDESVALRGVSGGPSTPTGAQQ</sequence>
<protein>
    <submittedName>
        <fullName evidence="3">Uncharacterized protein</fullName>
    </submittedName>
</protein>
<organism evidence="3 4">
    <name type="scientific">Trichodelitschia bisporula</name>
    <dbReference type="NCBI Taxonomy" id="703511"/>
    <lineage>
        <taxon>Eukaryota</taxon>
        <taxon>Fungi</taxon>
        <taxon>Dikarya</taxon>
        <taxon>Ascomycota</taxon>
        <taxon>Pezizomycotina</taxon>
        <taxon>Dothideomycetes</taxon>
        <taxon>Dothideomycetes incertae sedis</taxon>
        <taxon>Phaeotrichales</taxon>
        <taxon>Phaeotrichaceae</taxon>
        <taxon>Trichodelitschia</taxon>
    </lineage>
</organism>
<feature type="chain" id="PRO_5026291549" evidence="2">
    <location>
        <begin position="17"/>
        <end position="207"/>
    </location>
</feature>
<evidence type="ECO:0000256" key="1">
    <source>
        <dbReference type="SAM" id="MobiDB-lite"/>
    </source>
</evidence>
<evidence type="ECO:0000313" key="3">
    <source>
        <dbReference type="EMBL" id="KAF2401665.1"/>
    </source>
</evidence>
<feature type="region of interest" description="Disordered" evidence="1">
    <location>
        <begin position="19"/>
        <end position="39"/>
    </location>
</feature>
<dbReference type="Proteomes" id="UP000799640">
    <property type="component" value="Unassembled WGS sequence"/>
</dbReference>
<dbReference type="AlphaFoldDB" id="A0A6G1I108"/>
<gene>
    <name evidence="3" type="ORF">EJ06DRAFT_555331</name>
</gene>
<evidence type="ECO:0000256" key="2">
    <source>
        <dbReference type="SAM" id="SignalP"/>
    </source>
</evidence>
<reference evidence="3" key="1">
    <citation type="journal article" date="2020" name="Stud. Mycol.">
        <title>101 Dothideomycetes genomes: a test case for predicting lifestyles and emergence of pathogens.</title>
        <authorList>
            <person name="Haridas S."/>
            <person name="Albert R."/>
            <person name="Binder M."/>
            <person name="Bloem J."/>
            <person name="Labutti K."/>
            <person name="Salamov A."/>
            <person name="Andreopoulos B."/>
            <person name="Baker S."/>
            <person name="Barry K."/>
            <person name="Bills G."/>
            <person name="Bluhm B."/>
            <person name="Cannon C."/>
            <person name="Castanera R."/>
            <person name="Culley D."/>
            <person name="Daum C."/>
            <person name="Ezra D."/>
            <person name="Gonzalez J."/>
            <person name="Henrissat B."/>
            <person name="Kuo A."/>
            <person name="Liang C."/>
            <person name="Lipzen A."/>
            <person name="Lutzoni F."/>
            <person name="Magnuson J."/>
            <person name="Mondo S."/>
            <person name="Nolan M."/>
            <person name="Ohm R."/>
            <person name="Pangilinan J."/>
            <person name="Park H.-J."/>
            <person name="Ramirez L."/>
            <person name="Alfaro M."/>
            <person name="Sun H."/>
            <person name="Tritt A."/>
            <person name="Yoshinaga Y."/>
            <person name="Zwiers L.-H."/>
            <person name="Turgeon B."/>
            <person name="Goodwin S."/>
            <person name="Spatafora J."/>
            <person name="Crous P."/>
            <person name="Grigoriev I."/>
        </authorList>
    </citation>
    <scope>NUCLEOTIDE SEQUENCE</scope>
    <source>
        <strain evidence="3">CBS 262.69</strain>
    </source>
</reference>
<evidence type="ECO:0000313" key="4">
    <source>
        <dbReference type="Proteomes" id="UP000799640"/>
    </source>
</evidence>
<dbReference type="EMBL" id="ML996692">
    <property type="protein sequence ID" value="KAF2401665.1"/>
    <property type="molecule type" value="Genomic_DNA"/>
</dbReference>
<keyword evidence="4" id="KW-1185">Reference proteome</keyword>
<feature type="signal peptide" evidence="2">
    <location>
        <begin position="1"/>
        <end position="16"/>
    </location>
</feature>
<name>A0A6G1I108_9PEZI</name>
<accession>A0A6G1I108</accession>
<keyword evidence="2" id="KW-0732">Signal</keyword>
<dbReference type="OrthoDB" id="2112446at2759"/>